<feature type="compositionally biased region" description="Basic and acidic residues" evidence="3">
    <location>
        <begin position="1548"/>
        <end position="1559"/>
    </location>
</feature>
<feature type="domain" description="Helicase ATP-binding" evidence="4">
    <location>
        <begin position="109"/>
        <end position="300"/>
    </location>
</feature>
<evidence type="ECO:0000313" key="7">
    <source>
        <dbReference type="Proteomes" id="UP001139333"/>
    </source>
</evidence>
<dbReference type="PANTHER" id="PTHR47957">
    <property type="entry name" value="ATP-DEPENDENT HELICASE HRQ1"/>
    <property type="match status" value="1"/>
</dbReference>
<dbReference type="RefSeq" id="WP_248995906.1">
    <property type="nucleotide sequence ID" value="NZ_JAKIKP010000007.1"/>
</dbReference>
<reference evidence="6" key="1">
    <citation type="submission" date="2022-01" db="EMBL/GenBank/DDBJ databases">
        <title>Whole genome-based taxonomy of the Shewanellaceae.</title>
        <authorList>
            <person name="Martin-Rodriguez A.J."/>
        </authorList>
    </citation>
    <scope>NUCLEOTIDE SEQUENCE</scope>
    <source>
        <strain evidence="6">DSM 16422</strain>
    </source>
</reference>
<evidence type="ECO:0000259" key="5">
    <source>
        <dbReference type="PROSITE" id="PS51194"/>
    </source>
</evidence>
<evidence type="ECO:0000313" key="6">
    <source>
        <dbReference type="EMBL" id="MCL1143229.1"/>
    </source>
</evidence>
<dbReference type="EMBL" id="JAKIKP010000007">
    <property type="protein sequence ID" value="MCL1143229.1"/>
    <property type="molecule type" value="Genomic_DNA"/>
</dbReference>
<dbReference type="SMART" id="SM00487">
    <property type="entry name" value="DEXDc"/>
    <property type="match status" value="1"/>
</dbReference>
<keyword evidence="2" id="KW-0067">ATP-binding</keyword>
<dbReference type="Pfam" id="PF00270">
    <property type="entry name" value="DEAD"/>
    <property type="match status" value="1"/>
</dbReference>
<protein>
    <submittedName>
        <fullName evidence="6">DEAD/DEAH box helicase</fullName>
    </submittedName>
</protein>
<keyword evidence="6" id="KW-0347">Helicase</keyword>
<evidence type="ECO:0000256" key="2">
    <source>
        <dbReference type="ARBA" id="ARBA00022840"/>
    </source>
</evidence>
<dbReference type="PROSITE" id="PS51192">
    <property type="entry name" value="HELICASE_ATP_BIND_1"/>
    <property type="match status" value="1"/>
</dbReference>
<organism evidence="6 7">
    <name type="scientific">Shewanella gaetbuli</name>
    <dbReference type="NCBI Taxonomy" id="220752"/>
    <lineage>
        <taxon>Bacteria</taxon>
        <taxon>Pseudomonadati</taxon>
        <taxon>Pseudomonadota</taxon>
        <taxon>Gammaproteobacteria</taxon>
        <taxon>Alteromonadales</taxon>
        <taxon>Shewanellaceae</taxon>
        <taxon>Shewanella</taxon>
    </lineage>
</organism>
<dbReference type="Gene3D" id="3.40.50.300">
    <property type="entry name" value="P-loop containing nucleotide triphosphate hydrolases"/>
    <property type="match status" value="2"/>
</dbReference>
<dbReference type="SMART" id="SM00490">
    <property type="entry name" value="HELICc"/>
    <property type="match status" value="1"/>
</dbReference>
<dbReference type="GO" id="GO:0003676">
    <property type="term" value="F:nucleic acid binding"/>
    <property type="evidence" value="ECO:0007669"/>
    <property type="project" value="InterPro"/>
</dbReference>
<evidence type="ECO:0000256" key="3">
    <source>
        <dbReference type="SAM" id="MobiDB-lite"/>
    </source>
</evidence>
<dbReference type="GO" id="GO:0036297">
    <property type="term" value="P:interstrand cross-link repair"/>
    <property type="evidence" value="ECO:0007669"/>
    <property type="project" value="TreeGrafter"/>
</dbReference>
<keyword evidence="1" id="KW-0547">Nucleotide-binding</keyword>
<dbReference type="InterPro" id="IPR014001">
    <property type="entry name" value="Helicase_ATP-bd"/>
</dbReference>
<feature type="region of interest" description="Disordered" evidence="3">
    <location>
        <begin position="1537"/>
        <end position="1559"/>
    </location>
</feature>
<evidence type="ECO:0000256" key="1">
    <source>
        <dbReference type="ARBA" id="ARBA00022741"/>
    </source>
</evidence>
<dbReference type="Proteomes" id="UP001139333">
    <property type="component" value="Unassembled WGS sequence"/>
</dbReference>
<dbReference type="InterPro" id="IPR027417">
    <property type="entry name" value="P-loop_NTPase"/>
</dbReference>
<feature type="domain" description="Helicase C-terminal" evidence="5">
    <location>
        <begin position="1027"/>
        <end position="1180"/>
    </location>
</feature>
<keyword evidence="7" id="KW-1185">Reference proteome</keyword>
<dbReference type="PROSITE" id="PS51194">
    <property type="entry name" value="HELICASE_CTER"/>
    <property type="match status" value="1"/>
</dbReference>
<dbReference type="PANTHER" id="PTHR47957:SF3">
    <property type="entry name" value="ATP-DEPENDENT HELICASE HRQ1"/>
    <property type="match status" value="1"/>
</dbReference>
<dbReference type="SUPFAM" id="SSF52540">
    <property type="entry name" value="P-loop containing nucleoside triphosphate hydrolases"/>
    <property type="match status" value="1"/>
</dbReference>
<dbReference type="Pfam" id="PF09369">
    <property type="entry name" value="MZB"/>
    <property type="match status" value="1"/>
</dbReference>
<dbReference type="InterPro" id="IPR011545">
    <property type="entry name" value="DEAD/DEAH_box_helicase_dom"/>
</dbReference>
<comment type="caution">
    <text evidence="6">The sequence shown here is derived from an EMBL/GenBank/DDBJ whole genome shotgun (WGS) entry which is preliminary data.</text>
</comment>
<proteinExistence type="predicted"/>
<dbReference type="InterPro" id="IPR018973">
    <property type="entry name" value="MZB"/>
</dbReference>
<dbReference type="GO" id="GO:0006289">
    <property type="term" value="P:nucleotide-excision repair"/>
    <property type="evidence" value="ECO:0007669"/>
    <property type="project" value="TreeGrafter"/>
</dbReference>
<dbReference type="Pfam" id="PF00271">
    <property type="entry name" value="Helicase_C"/>
    <property type="match status" value="1"/>
</dbReference>
<accession>A0A9X1ZJ14</accession>
<sequence length="2099" mass="237153">MEYFSQLTRQAAERAQEASLSVFGISNPSLRNHLKTLLNQPSGKGESLLSSPLFEHTFGWEPAKKRVSELEGSLLSNEVIEALDHKNNGRYRFNAEYFPFTHQLKSWQMLLSDKPQSIVVTSGTGSGKTECFMVPVIEDLHREIKQKNEPLVGVRALFLYPLNALINSQKERLDSWTKHFGNNMRFCLYNGNTENFKAKVSSAQNLVPNQVLSRELMREKPAPILVTNGTMLEYMMVRQVDSPIIEQSKRQKSLRWIVLDEAHTYVGSQAAELALQLRRVLIAFGVEAKDVRFVATSATIAGKDTANQLKKYLAELAGVSQEQITVIGGQRVIPKLPKVNEKQTTLQDLMDIPAEIPVKKEDFNPDVSLARFNALVSSKVANSIRTVFVNSTVPQTLEDINQKVTNLLGAKPFDEQTLLLWIDLLTATKPAPNKEAFLKVRAHYFQRMLSGLFTCIDPNCSKKATSELKTNWPFGYVYTKHKNNCDCDSKAPVLEIAFCNECNEPHLLGADKNGNLCQWQQDAGDEFSLTIENNNDEDETNIAKQSTTTISKIILSSKQDKLDKDNNRCFTSINIELQTGELASLSQKSVSYFYNETTQAICSNCSHKGFNGSLPYRRSILGAPFYVANVVPTILEYCPDHEMKPGDREGAQSLPGRGRKLITFTDSRQGTARMAVRMQQEAERSKLRGLVIDILKKAQLEAPIQEKPNADAKPEDLFALAKQMALMGLNEKANELNEFAESLLAGTASKLNLITLSWSEMIDSLISHGSLSKAMLQYNKYANPEVFDGSAGPRKLAELLLVREFARRPKRQNSLETQGMVKIGYLGLDKICRLPTSWLGTIEEWRDYLKVCLDFYIRENSYINLNEDWKSWIGSNFATKTLRNPLSNEDDENRVKKWPQIKGNQLNRLAKLLVLAFNLDAEKNTDKDIINNILRDAWDALTEGLQPILSYEGNQFFLDRNKMTFSFVEKAYICPITNKLIDTTFRAITPYLPRDLNQGNFMCEEVKFPAAWSFSAKQDDYQVGLNKIRRLVADNEDVQLLRSRNLWTDINDRTVEGGFYYRTAEHSAQQSSERLKSYEKLFEQGKVNVLNCSTTMEMGVDIAGISAVVMNNVPPHPANYLQRAGRAGRSKESRALAFTLCKSNPHDTQVFNNPTWPFTALISAPIVSLNSARLTQRHVNAFLLGTFLTHEVGQTEKEKTSLNLSWFYEGENLSICDLFKANISGHIHLFEKDISRLVKGTVLEGRSIQSLVDETVNSIEELQTTWLKDLRRVEKELSTTQKDSPYAFRLGMELQRHRREYLLRELAAKAFLPGYGFPTDIVNLDNYNIEDFMRDQKGRNKKSEEREDNISRLRGLPSRNLAIAIREYAPGAEMVIDGRVFKSAGVSLNWQNIAVADAKDAQKFDLAWRCVNCGQTGYTTEIQTSESNLCCTHCEHSIKIEDKLKVLQPTGFVTDFYASPTNNISTQHYIPVQPAWVSVKSPTHPLPNPKLGFMRYGADGTVFNYSAGEHGKGYAICLSCGRAESLTALGEFPATLTPEKPHKPIRGSKKDKTDGRHHDCEGSAHIHKDIYLGCRTKTDVLEIVLCHPKTGEYLNDTGPNTENRIIALTLAVATRNALAASLGILNNEMGYSIKPTLINTQPVLAIQVYDTISGGAGFASSGAAMIASVLSRAYDTLHCKDECDSLCASCLLDADTRHDVNNLNRLLALEWLTKDFSLSLAIPLPMQLLNQSQHASQSAFEEIHLALNNQAKTISLFLSDDLNEWDLAASTFRRKLKQYDNFNDDLSINIVIPTDVHLASFDQGVIDDLLQLHAKGFKLFQGNPKVSAINGDSGQILVQVQNRVGVFTVASNDTTIANPDQNWLQLNDDSYLIKSNQHPPVYIEQIDTTVWQKNSEVTQIAVELTKECNGLLTDFGYHFWQALKDKNEVFKQALESQNIESIQYSDRYLQNPWSMVMLGELLKPFATVSPRVDIFTLYNRKDKTGSQVEHDWDDQQEMRDLFEHWFKLGLKMPINLDITTYRGNIPHRRELTLSFTSGLRFSIRFDQGLGYWKHDLNYHNAKFQFFDVQDQLIQLTKIYETVNVKNSFDWSTDIYIKQQ</sequence>
<dbReference type="GO" id="GO:0043138">
    <property type="term" value="F:3'-5' DNA helicase activity"/>
    <property type="evidence" value="ECO:0007669"/>
    <property type="project" value="TreeGrafter"/>
</dbReference>
<evidence type="ECO:0000259" key="4">
    <source>
        <dbReference type="PROSITE" id="PS51192"/>
    </source>
</evidence>
<keyword evidence="6" id="KW-0378">Hydrolase</keyword>
<dbReference type="GO" id="GO:0005524">
    <property type="term" value="F:ATP binding"/>
    <property type="evidence" value="ECO:0007669"/>
    <property type="project" value="UniProtKB-KW"/>
</dbReference>
<name>A0A9X1ZJ14_9GAMM</name>
<gene>
    <name evidence="6" type="ORF">L2672_11030</name>
</gene>
<dbReference type="InterPro" id="IPR001650">
    <property type="entry name" value="Helicase_C-like"/>
</dbReference>